<organism evidence="3 4">
    <name type="scientific">Streptomyces hundungensis</name>
    <dbReference type="NCBI Taxonomy" id="1077946"/>
    <lineage>
        <taxon>Bacteria</taxon>
        <taxon>Bacillati</taxon>
        <taxon>Actinomycetota</taxon>
        <taxon>Actinomycetes</taxon>
        <taxon>Kitasatosporales</taxon>
        <taxon>Streptomycetaceae</taxon>
        <taxon>Streptomyces</taxon>
    </lineage>
</organism>
<sequence length="445" mass="49296">MGYRIFVRDAPGPDGRMPLLGEVDTWIKLDFTARFNQPGSWQMLVRVGTSHERLLKQGRGIVIYQDGVSDPVFSGGIDSFEKYWTVEQHTAMGSVFVGGKCDNQIPFNYLAFPSVSGEGTDAMKLRPITNQWEGIDRRPAGGSVGQAVWVECDLAFGARALPDRALPGVMVGRNPALGDAITDTLRYDNLGTKFGDWLQDKQTGFRFLYNPASQKIELKITNCRDLAATIRFSPELGNIKQYTWQLKAPTVTRAIVACQGEGKDRYIYQATDAEAEKVWGCVVEQFIDRRDIPLKTVDGRVELVTRINDDKTEDIGTGPDGKPWPGTTPAEQKSAALKHYIEAVQKAAQSALKQGEKSGHFQVYPVDTPQCMYGRDYVVGDIVTVEADGQTITDKVNEVTITVDDGGQAESVTPKVGDQGTGQPLNLYKQVFEMREKLRKLEARM</sequence>
<evidence type="ECO:0000256" key="1">
    <source>
        <dbReference type="SAM" id="MobiDB-lite"/>
    </source>
</evidence>
<evidence type="ECO:0000259" key="2">
    <source>
        <dbReference type="Pfam" id="PF14594"/>
    </source>
</evidence>
<evidence type="ECO:0000313" key="3">
    <source>
        <dbReference type="EMBL" id="AYG80001.1"/>
    </source>
</evidence>
<gene>
    <name evidence="3" type="ORF">DWB77_02121</name>
</gene>
<name>A0A387HBE8_9ACTN</name>
<dbReference type="OrthoDB" id="3622772at2"/>
<proteinExistence type="predicted"/>
<dbReference type="InterPro" id="IPR029432">
    <property type="entry name" value="Gp28/Gp37-like_dom"/>
</dbReference>
<evidence type="ECO:0000313" key="4">
    <source>
        <dbReference type="Proteomes" id="UP000271554"/>
    </source>
</evidence>
<reference evidence="3 4" key="1">
    <citation type="submission" date="2018-10" db="EMBL/GenBank/DDBJ databases">
        <title>Relationship between Morphology and Antimicrobial Activity in Streptomyces.</title>
        <authorList>
            <person name="Kang H.J."/>
            <person name="Kim S.B."/>
        </authorList>
    </citation>
    <scope>NUCLEOTIDE SEQUENCE [LARGE SCALE GENOMIC DNA]</scope>
    <source>
        <strain evidence="3 4">BH38</strain>
    </source>
</reference>
<protein>
    <recommendedName>
        <fullName evidence="2">Gp28/Gp37-like domain-containing protein</fullName>
    </recommendedName>
</protein>
<dbReference type="KEGG" id="shun:DWB77_02121"/>
<dbReference type="RefSeq" id="WP_120721002.1">
    <property type="nucleotide sequence ID" value="NZ_CP032698.1"/>
</dbReference>
<dbReference type="EMBL" id="CP032698">
    <property type="protein sequence ID" value="AYG80001.1"/>
    <property type="molecule type" value="Genomic_DNA"/>
</dbReference>
<feature type="region of interest" description="Disordered" evidence="1">
    <location>
        <begin position="312"/>
        <end position="332"/>
    </location>
</feature>
<feature type="domain" description="Gp28/Gp37-like" evidence="2">
    <location>
        <begin position="14"/>
        <end position="418"/>
    </location>
</feature>
<dbReference type="Proteomes" id="UP000271554">
    <property type="component" value="Chromosome"/>
</dbReference>
<keyword evidence="4" id="KW-1185">Reference proteome</keyword>
<dbReference type="Pfam" id="PF14594">
    <property type="entry name" value="Sipho_Gp37"/>
    <property type="match status" value="1"/>
</dbReference>
<accession>A0A387HBE8</accession>
<dbReference type="AlphaFoldDB" id="A0A387HBE8"/>